<evidence type="ECO:0000313" key="2">
    <source>
        <dbReference type="Proteomes" id="UP000789901"/>
    </source>
</evidence>
<keyword evidence="2" id="KW-1185">Reference proteome</keyword>
<gene>
    <name evidence="1" type="ORF">GMARGA_LOCUS2807</name>
</gene>
<comment type="caution">
    <text evidence="1">The sequence shown here is derived from an EMBL/GenBank/DDBJ whole genome shotgun (WGS) entry which is preliminary data.</text>
</comment>
<dbReference type="EMBL" id="CAJVQB010000926">
    <property type="protein sequence ID" value="CAG8513619.1"/>
    <property type="molecule type" value="Genomic_DNA"/>
</dbReference>
<dbReference type="Proteomes" id="UP000789901">
    <property type="component" value="Unassembled WGS sequence"/>
</dbReference>
<protein>
    <submittedName>
        <fullName evidence="1">4454_t:CDS:1</fullName>
    </submittedName>
</protein>
<accession>A0ABM8W397</accession>
<proteinExistence type="predicted"/>
<sequence>MEPKMPTKKALLKAVNCFTKNDAMISHEDLTKNPVHKVDHYEIALIKSLCLQQNVKIIQPDTKSATLET</sequence>
<evidence type="ECO:0000313" key="1">
    <source>
        <dbReference type="EMBL" id="CAG8513619.1"/>
    </source>
</evidence>
<organism evidence="1 2">
    <name type="scientific">Gigaspora margarita</name>
    <dbReference type="NCBI Taxonomy" id="4874"/>
    <lineage>
        <taxon>Eukaryota</taxon>
        <taxon>Fungi</taxon>
        <taxon>Fungi incertae sedis</taxon>
        <taxon>Mucoromycota</taxon>
        <taxon>Glomeromycotina</taxon>
        <taxon>Glomeromycetes</taxon>
        <taxon>Diversisporales</taxon>
        <taxon>Gigasporaceae</taxon>
        <taxon>Gigaspora</taxon>
    </lineage>
</organism>
<reference evidence="1 2" key="1">
    <citation type="submission" date="2021-06" db="EMBL/GenBank/DDBJ databases">
        <authorList>
            <person name="Kallberg Y."/>
            <person name="Tangrot J."/>
            <person name="Rosling A."/>
        </authorList>
    </citation>
    <scope>NUCLEOTIDE SEQUENCE [LARGE SCALE GENOMIC DNA]</scope>
    <source>
        <strain evidence="1 2">120-4 pot B 10/14</strain>
    </source>
</reference>
<name>A0ABM8W397_GIGMA</name>